<dbReference type="PROSITE" id="PS50850">
    <property type="entry name" value="MFS"/>
    <property type="match status" value="1"/>
</dbReference>
<keyword evidence="1" id="KW-1133">Transmembrane helix</keyword>
<keyword evidence="1" id="KW-0812">Transmembrane</keyword>
<dbReference type="GO" id="GO:0005886">
    <property type="term" value="C:plasma membrane"/>
    <property type="evidence" value="ECO:0007669"/>
    <property type="project" value="TreeGrafter"/>
</dbReference>
<dbReference type="InterPro" id="IPR011701">
    <property type="entry name" value="MFS"/>
</dbReference>
<dbReference type="GO" id="GO:0022857">
    <property type="term" value="F:transmembrane transporter activity"/>
    <property type="evidence" value="ECO:0007669"/>
    <property type="project" value="InterPro"/>
</dbReference>
<feature type="transmembrane region" description="Helical" evidence="1">
    <location>
        <begin position="45"/>
        <end position="65"/>
    </location>
</feature>
<feature type="transmembrane region" description="Helical" evidence="1">
    <location>
        <begin position="131"/>
        <end position="156"/>
    </location>
</feature>
<feature type="transmembrane region" description="Helical" evidence="1">
    <location>
        <begin position="72"/>
        <end position="90"/>
    </location>
</feature>
<dbReference type="InterPro" id="IPR020846">
    <property type="entry name" value="MFS_dom"/>
</dbReference>
<protein>
    <submittedName>
        <fullName evidence="3">Uncharacterized MFS-type transporter</fullName>
    </submittedName>
</protein>
<evidence type="ECO:0000256" key="1">
    <source>
        <dbReference type="SAM" id="Phobius"/>
    </source>
</evidence>
<dbReference type="InterPro" id="IPR036259">
    <property type="entry name" value="MFS_trans_sf"/>
</dbReference>
<reference evidence="3" key="1">
    <citation type="submission" date="2018-06" db="EMBL/GenBank/DDBJ databases">
        <authorList>
            <person name="Zhirakovskaya E."/>
        </authorList>
    </citation>
    <scope>NUCLEOTIDE SEQUENCE</scope>
</reference>
<dbReference type="SUPFAM" id="SSF103473">
    <property type="entry name" value="MFS general substrate transporter"/>
    <property type="match status" value="1"/>
</dbReference>
<gene>
    <name evidence="3" type="ORF">MNBD_DELTA03-1273</name>
</gene>
<dbReference type="Gene3D" id="1.20.1250.20">
    <property type="entry name" value="MFS general substrate transporter like domains"/>
    <property type="match status" value="1"/>
</dbReference>
<feature type="transmembrane region" description="Helical" evidence="1">
    <location>
        <begin position="214"/>
        <end position="235"/>
    </location>
</feature>
<feature type="transmembrane region" description="Helical" evidence="1">
    <location>
        <begin position="162"/>
        <end position="178"/>
    </location>
</feature>
<dbReference type="EMBL" id="UOEX01000313">
    <property type="protein sequence ID" value="VAW39993.1"/>
    <property type="molecule type" value="Genomic_DNA"/>
</dbReference>
<organism evidence="3">
    <name type="scientific">hydrothermal vent metagenome</name>
    <dbReference type="NCBI Taxonomy" id="652676"/>
    <lineage>
        <taxon>unclassified sequences</taxon>
        <taxon>metagenomes</taxon>
        <taxon>ecological metagenomes</taxon>
    </lineage>
</organism>
<feature type="domain" description="Major facilitator superfamily (MFS) profile" evidence="2">
    <location>
        <begin position="7"/>
        <end position="405"/>
    </location>
</feature>
<proteinExistence type="predicted"/>
<sequence length="417" mass="45838">MTDEHKVVLLASCSHFITHSFMTIFPAVMVVIAGENSMSFMDIGIIANIGYFLYGLGAFPAGWLADRFGSKRVLTVGVIGMALSSLLVGMSHGLMWFALSYALLGMFASIHHPAGLSLIARRVTVNKGKALGIHGVMGNVGLFLTPLFAASCIWLFNSWRSAYIICGIVGLGFALFLYKARIPEEADFSFRQTFKRRVGNKVPKDEKTGTGDGFVLIPISLLILFLVSTLSGFIFRGSLTFFPALFRQEVHFITNNEHPVVMAGYLTTAVLSMGLIGAWFGGYINDKLKKPELFPAFIFLCVAPLLYFISQNSNTPLIVYAALFSLIYYAWQPAQNYLIAKYTRKASHGMGFGVNFFLIFGLGSIATSSGGYVTDNYGVDVFYWIMSFVAAAGMLAALLVYFSRRLSLRVACHLEKN</sequence>
<feature type="transmembrane region" description="Helical" evidence="1">
    <location>
        <begin position="315"/>
        <end position="331"/>
    </location>
</feature>
<keyword evidence="1" id="KW-0472">Membrane</keyword>
<feature type="transmembrane region" description="Helical" evidence="1">
    <location>
        <begin position="96"/>
        <end position="119"/>
    </location>
</feature>
<feature type="transmembrane region" description="Helical" evidence="1">
    <location>
        <begin position="352"/>
        <end position="369"/>
    </location>
</feature>
<feature type="transmembrane region" description="Helical" evidence="1">
    <location>
        <begin position="293"/>
        <end position="309"/>
    </location>
</feature>
<feature type="transmembrane region" description="Helical" evidence="1">
    <location>
        <begin position="7"/>
        <end position="33"/>
    </location>
</feature>
<dbReference type="Pfam" id="PF07690">
    <property type="entry name" value="MFS_1"/>
    <property type="match status" value="1"/>
</dbReference>
<evidence type="ECO:0000313" key="3">
    <source>
        <dbReference type="EMBL" id="VAW39993.1"/>
    </source>
</evidence>
<feature type="transmembrane region" description="Helical" evidence="1">
    <location>
        <begin position="381"/>
        <end position="402"/>
    </location>
</feature>
<accession>A0A3B0VI66</accession>
<name>A0A3B0VI66_9ZZZZ</name>
<dbReference type="PANTHER" id="PTHR43129">
    <property type="entry name" value="FOSMIDOMYCIN RESISTANCE PROTEIN"/>
    <property type="match status" value="1"/>
</dbReference>
<evidence type="ECO:0000259" key="2">
    <source>
        <dbReference type="PROSITE" id="PS50850"/>
    </source>
</evidence>
<dbReference type="AlphaFoldDB" id="A0A3B0VI66"/>
<dbReference type="PANTHER" id="PTHR43129:SF1">
    <property type="entry name" value="FOSMIDOMYCIN RESISTANCE PROTEIN"/>
    <property type="match status" value="1"/>
</dbReference>
<feature type="transmembrane region" description="Helical" evidence="1">
    <location>
        <begin position="262"/>
        <end position="281"/>
    </location>
</feature>